<keyword evidence="7" id="KW-0175">Coiled coil</keyword>
<dbReference type="SUPFAM" id="SSF52172">
    <property type="entry name" value="CheY-like"/>
    <property type="match status" value="1"/>
</dbReference>
<gene>
    <name evidence="10" type="ORF">KTH89_17945</name>
</gene>
<feature type="domain" description="Response regulatory" evidence="9">
    <location>
        <begin position="3"/>
        <end position="120"/>
    </location>
</feature>
<dbReference type="SMART" id="SM00448">
    <property type="entry name" value="REC"/>
    <property type="match status" value="1"/>
</dbReference>
<dbReference type="Gene3D" id="3.40.50.2300">
    <property type="match status" value="1"/>
</dbReference>
<dbReference type="AlphaFoldDB" id="A0A949K419"/>
<evidence type="ECO:0000256" key="3">
    <source>
        <dbReference type="ARBA" id="ARBA00023125"/>
    </source>
</evidence>
<evidence type="ECO:0000259" key="8">
    <source>
        <dbReference type="PROSITE" id="PS01124"/>
    </source>
</evidence>
<evidence type="ECO:0000256" key="7">
    <source>
        <dbReference type="SAM" id="Coils"/>
    </source>
</evidence>
<evidence type="ECO:0000259" key="9">
    <source>
        <dbReference type="PROSITE" id="PS50110"/>
    </source>
</evidence>
<evidence type="ECO:0000313" key="10">
    <source>
        <dbReference type="EMBL" id="MBU9738430.1"/>
    </source>
</evidence>
<sequence length="503" mass="59319">MVKLFVVDDERMAVQYFQSLLAKTSLDYEVAGTALDGKSALDQLQSVKADILFVDINMPVMNGLEVAEAVLTQNPKQKIVFLTSYRDFDYIKKGMDIGINAYLLKNELTREKLEQEILRITEEIKREKEQDKVYREHSLRQYLRRARVGEGFTGFFKEGEFYGLLYVTAPYVIHVRKQEEQILKIDSGEVEKLTYPEGISCEYFFRIDLGWCGLIRMHGRKDGSRERLRDAAGIVLKYLEGRESAALVLYSEWLSTPDDLPDWYERELRVEEEKLCYGKGSLIAAEETGRREITNLNLMQYELELPALMERGDRMAERELLHRFLTEMREHCDDHTYEGYLRDLIRIYNRFAKQKQLLIDGIWLEQAITSMDEAEQWLIDFSIYIHRLSVRKEDRGYSRNIEAALKYIEAHYQEDIYIQMIADGIGISEGHLRRQFKEELSMTLNDYLLHYRITRAKEIMEHQKVKVSKIHEMVGFRSSQYFSSVFKKLEGVSPKEYQDHRKR</sequence>
<evidence type="ECO:0000313" key="11">
    <source>
        <dbReference type="Proteomes" id="UP000712157"/>
    </source>
</evidence>
<feature type="domain" description="HTH araC/xylS-type" evidence="8">
    <location>
        <begin position="402"/>
        <end position="500"/>
    </location>
</feature>
<keyword evidence="11" id="KW-1185">Reference proteome</keyword>
<feature type="modified residue" description="4-aspartylphosphate" evidence="6">
    <location>
        <position position="55"/>
    </location>
</feature>
<dbReference type="GO" id="GO:0003700">
    <property type="term" value="F:DNA-binding transcription factor activity"/>
    <property type="evidence" value="ECO:0007669"/>
    <property type="project" value="InterPro"/>
</dbReference>
<dbReference type="Gene3D" id="1.10.10.60">
    <property type="entry name" value="Homeodomain-like"/>
    <property type="match status" value="2"/>
</dbReference>
<dbReference type="PRINTS" id="PR00032">
    <property type="entry name" value="HTHARAC"/>
</dbReference>
<dbReference type="CDD" id="cd17536">
    <property type="entry name" value="REC_YesN-like"/>
    <property type="match status" value="1"/>
</dbReference>
<dbReference type="SMART" id="SM00342">
    <property type="entry name" value="HTH_ARAC"/>
    <property type="match status" value="1"/>
</dbReference>
<dbReference type="Pfam" id="PF00072">
    <property type="entry name" value="Response_reg"/>
    <property type="match status" value="1"/>
</dbReference>
<dbReference type="InterPro" id="IPR011006">
    <property type="entry name" value="CheY-like_superfamily"/>
</dbReference>
<evidence type="ECO:0000256" key="2">
    <source>
        <dbReference type="ARBA" id="ARBA00023015"/>
    </source>
</evidence>
<comment type="caution">
    <text evidence="10">The sequence shown here is derived from an EMBL/GenBank/DDBJ whole genome shotgun (WGS) entry which is preliminary data.</text>
</comment>
<keyword evidence="4" id="KW-0804">Transcription</keyword>
<evidence type="ECO:0000256" key="5">
    <source>
        <dbReference type="ARBA" id="ARBA00024867"/>
    </source>
</evidence>
<dbReference type="InterPro" id="IPR020449">
    <property type="entry name" value="Tscrpt_reg_AraC-type_HTH"/>
</dbReference>
<keyword evidence="3" id="KW-0238">DNA-binding</keyword>
<comment type="function">
    <text evidence="5">May play the central regulatory role in sporulation. It may be an element of the effector pathway responsible for the activation of sporulation genes in response to nutritional stress. Spo0A may act in concert with spo0H (a sigma factor) to control the expression of some genes that are critical to the sporulation process.</text>
</comment>
<dbReference type="PROSITE" id="PS01124">
    <property type="entry name" value="HTH_ARAC_FAMILY_2"/>
    <property type="match status" value="1"/>
</dbReference>
<dbReference type="GO" id="GO:0000160">
    <property type="term" value="P:phosphorelay signal transduction system"/>
    <property type="evidence" value="ECO:0007669"/>
    <property type="project" value="InterPro"/>
</dbReference>
<evidence type="ECO:0000256" key="4">
    <source>
        <dbReference type="ARBA" id="ARBA00023163"/>
    </source>
</evidence>
<dbReference type="PANTHER" id="PTHR43280">
    <property type="entry name" value="ARAC-FAMILY TRANSCRIPTIONAL REGULATOR"/>
    <property type="match status" value="1"/>
</dbReference>
<evidence type="ECO:0000256" key="6">
    <source>
        <dbReference type="PROSITE-ProRule" id="PRU00169"/>
    </source>
</evidence>
<dbReference type="PANTHER" id="PTHR43280:SF2">
    <property type="entry name" value="HTH-TYPE TRANSCRIPTIONAL REGULATOR EXSA"/>
    <property type="match status" value="1"/>
</dbReference>
<name>A0A949K419_9FIRM</name>
<dbReference type="InterPro" id="IPR009057">
    <property type="entry name" value="Homeodomain-like_sf"/>
</dbReference>
<dbReference type="InterPro" id="IPR001789">
    <property type="entry name" value="Sig_transdc_resp-reg_receiver"/>
</dbReference>
<organism evidence="10 11">
    <name type="scientific">Diplocloster agilis</name>
    <dbReference type="NCBI Taxonomy" id="2850323"/>
    <lineage>
        <taxon>Bacteria</taxon>
        <taxon>Bacillati</taxon>
        <taxon>Bacillota</taxon>
        <taxon>Clostridia</taxon>
        <taxon>Lachnospirales</taxon>
        <taxon>Lachnospiraceae</taxon>
        <taxon>Diplocloster</taxon>
    </lineage>
</organism>
<keyword evidence="6" id="KW-0597">Phosphoprotein</keyword>
<dbReference type="GO" id="GO:0043565">
    <property type="term" value="F:sequence-specific DNA binding"/>
    <property type="evidence" value="ECO:0007669"/>
    <property type="project" value="InterPro"/>
</dbReference>
<dbReference type="PROSITE" id="PS50110">
    <property type="entry name" value="RESPONSE_REGULATORY"/>
    <property type="match status" value="1"/>
</dbReference>
<dbReference type="Pfam" id="PF12833">
    <property type="entry name" value="HTH_18"/>
    <property type="match status" value="1"/>
</dbReference>
<dbReference type="Proteomes" id="UP000712157">
    <property type="component" value="Unassembled WGS sequence"/>
</dbReference>
<dbReference type="RefSeq" id="WP_238722589.1">
    <property type="nucleotide sequence ID" value="NZ_JAHQCW010000034.1"/>
</dbReference>
<protein>
    <recommendedName>
        <fullName evidence="1">Stage 0 sporulation protein A homolog</fullName>
    </recommendedName>
</protein>
<feature type="coiled-coil region" evidence="7">
    <location>
        <begin position="103"/>
        <end position="130"/>
    </location>
</feature>
<dbReference type="SUPFAM" id="SSF46689">
    <property type="entry name" value="Homeodomain-like"/>
    <property type="match status" value="2"/>
</dbReference>
<reference evidence="10" key="1">
    <citation type="submission" date="2021-06" db="EMBL/GenBank/DDBJ databases">
        <title>Description of novel taxa of the family Lachnospiraceae.</title>
        <authorList>
            <person name="Chaplin A.V."/>
            <person name="Sokolova S.R."/>
            <person name="Pikina A.P."/>
            <person name="Korzhanova M."/>
            <person name="Belova V."/>
            <person name="Korostin D."/>
            <person name="Efimov B.A."/>
        </authorList>
    </citation>
    <scope>NUCLEOTIDE SEQUENCE</scope>
    <source>
        <strain evidence="10">ASD5720</strain>
    </source>
</reference>
<evidence type="ECO:0000256" key="1">
    <source>
        <dbReference type="ARBA" id="ARBA00018672"/>
    </source>
</evidence>
<keyword evidence="2" id="KW-0805">Transcription regulation</keyword>
<dbReference type="EMBL" id="JAHQCW010000034">
    <property type="protein sequence ID" value="MBU9738430.1"/>
    <property type="molecule type" value="Genomic_DNA"/>
</dbReference>
<accession>A0A949K419</accession>
<proteinExistence type="predicted"/>
<dbReference type="InterPro" id="IPR018060">
    <property type="entry name" value="HTH_AraC"/>
</dbReference>